<accession>A0A4R2JKR8</accession>
<evidence type="ECO:0000313" key="2">
    <source>
        <dbReference type="Proteomes" id="UP000295680"/>
    </source>
</evidence>
<comment type="caution">
    <text evidence="1">The sequence shown here is derived from an EMBL/GenBank/DDBJ whole genome shotgun (WGS) entry which is preliminary data.</text>
</comment>
<protein>
    <recommendedName>
        <fullName evidence="3">Protein kinase domain-containing protein</fullName>
    </recommendedName>
</protein>
<evidence type="ECO:0008006" key="3">
    <source>
        <dbReference type="Google" id="ProtNLM"/>
    </source>
</evidence>
<sequence>MVLALDALPAALAARLNDPQALDVTGGEAQLWRVRDSAHPKAQRVLKVYHQAIEPNPVVLSRLRSIRSPHVIEIVESGTLLDDRFFELMEYFPAGSLRGRGNVHG</sequence>
<keyword evidence="2" id="KW-1185">Reference proteome</keyword>
<organism evidence="1 2">
    <name type="scientific">Actinocrispum wychmicini</name>
    <dbReference type="NCBI Taxonomy" id="1213861"/>
    <lineage>
        <taxon>Bacteria</taxon>
        <taxon>Bacillati</taxon>
        <taxon>Actinomycetota</taxon>
        <taxon>Actinomycetes</taxon>
        <taxon>Pseudonocardiales</taxon>
        <taxon>Pseudonocardiaceae</taxon>
        <taxon>Actinocrispum</taxon>
    </lineage>
</organism>
<gene>
    <name evidence="1" type="ORF">EV192_104269</name>
</gene>
<name>A0A4R2JKR8_9PSEU</name>
<evidence type="ECO:0000313" key="1">
    <source>
        <dbReference type="EMBL" id="TCO59427.1"/>
    </source>
</evidence>
<dbReference type="AlphaFoldDB" id="A0A4R2JKR8"/>
<proteinExistence type="predicted"/>
<dbReference type="Proteomes" id="UP000295680">
    <property type="component" value="Unassembled WGS sequence"/>
</dbReference>
<reference evidence="1 2" key="1">
    <citation type="submission" date="2019-03" db="EMBL/GenBank/DDBJ databases">
        <title>Genomic Encyclopedia of Type Strains, Phase IV (KMG-IV): sequencing the most valuable type-strain genomes for metagenomic binning, comparative biology and taxonomic classification.</title>
        <authorList>
            <person name="Goeker M."/>
        </authorList>
    </citation>
    <scope>NUCLEOTIDE SEQUENCE [LARGE SCALE GENOMIC DNA]</scope>
    <source>
        <strain evidence="1 2">DSM 45934</strain>
    </source>
</reference>
<dbReference type="EMBL" id="SLWS01000004">
    <property type="protein sequence ID" value="TCO59427.1"/>
    <property type="molecule type" value="Genomic_DNA"/>
</dbReference>